<keyword evidence="7" id="KW-1185">Reference proteome</keyword>
<evidence type="ECO:0000256" key="1">
    <source>
        <dbReference type="ARBA" id="ARBA00005179"/>
    </source>
</evidence>
<dbReference type="InterPro" id="IPR041698">
    <property type="entry name" value="Methyltransf_25"/>
</dbReference>
<sequence length="274" mass="31615">MSSTESQDRNVAWFTERPDDSQLSTDARHLLERYSGIPAKDVVDHVIKIRNEAWKIFPYPCIGQFRFLDMSMKHTKEYPELLERLSKGQRLLDMACCFGQEVRQLVADGAPSENIFGCDLRKEYVELGYQLFRDHNHLRSQFLTADIFDESSPLVELQGTFDIVYAGSFFHLFDYENQIKVSTAVAKLLRPEKGSMILGRQIGAVKAGTHDHKTNPTGKMYRHNPGSLQEMWKKIGDDLGMSFSVDASLHVLATDHFRFHTDDTRRIHFVIRRE</sequence>
<dbReference type="PANTHER" id="PTHR35897:SF1">
    <property type="entry name" value="METHYLTRANSFERASE AUSD"/>
    <property type="match status" value="1"/>
</dbReference>
<keyword evidence="2" id="KW-0808">Transferase</keyword>
<dbReference type="EMBL" id="KV441549">
    <property type="protein sequence ID" value="OAG10657.1"/>
    <property type="molecule type" value="Genomic_DNA"/>
</dbReference>
<evidence type="ECO:0000256" key="4">
    <source>
        <dbReference type="ARBA" id="ARBA00038314"/>
    </source>
</evidence>
<evidence type="ECO:0000313" key="6">
    <source>
        <dbReference type="EMBL" id="OAG10657.1"/>
    </source>
</evidence>
<accession>A0A177CV38</accession>
<dbReference type="PANTHER" id="PTHR35897">
    <property type="entry name" value="METHYLTRANSFERASE AUSD"/>
    <property type="match status" value="1"/>
</dbReference>
<evidence type="ECO:0000313" key="7">
    <source>
        <dbReference type="Proteomes" id="UP000077069"/>
    </source>
</evidence>
<feature type="domain" description="Methyltransferase" evidence="5">
    <location>
        <begin position="92"/>
        <end position="191"/>
    </location>
</feature>
<protein>
    <recommendedName>
        <fullName evidence="5">Methyltransferase domain-containing protein</fullName>
    </recommendedName>
</protein>
<dbReference type="Proteomes" id="UP000077069">
    <property type="component" value="Unassembled WGS sequence"/>
</dbReference>
<comment type="similarity">
    <text evidence="4">Belongs to the class I-like SAM-binding methyltransferase superfamily.</text>
</comment>
<dbReference type="InParanoid" id="A0A177CV38"/>
<dbReference type="InterPro" id="IPR051654">
    <property type="entry name" value="Meroterpenoid_MTases"/>
</dbReference>
<dbReference type="RefSeq" id="XP_018041022.1">
    <property type="nucleotide sequence ID" value="XM_018176234.1"/>
</dbReference>
<dbReference type="InterPro" id="IPR029063">
    <property type="entry name" value="SAM-dependent_MTases_sf"/>
</dbReference>
<dbReference type="STRING" id="1460663.A0A177CV38"/>
<evidence type="ECO:0000256" key="3">
    <source>
        <dbReference type="ARBA" id="ARBA00022691"/>
    </source>
</evidence>
<proteinExistence type="inferred from homology"/>
<dbReference type="Pfam" id="PF13649">
    <property type="entry name" value="Methyltransf_25"/>
    <property type="match status" value="1"/>
</dbReference>
<evidence type="ECO:0000259" key="5">
    <source>
        <dbReference type="Pfam" id="PF13649"/>
    </source>
</evidence>
<dbReference type="AlphaFoldDB" id="A0A177CV38"/>
<dbReference type="OrthoDB" id="2094832at2759"/>
<evidence type="ECO:0000256" key="2">
    <source>
        <dbReference type="ARBA" id="ARBA00022679"/>
    </source>
</evidence>
<gene>
    <name evidence="6" type="ORF">CC84DRAFT_1139367</name>
</gene>
<keyword evidence="3" id="KW-0949">S-adenosyl-L-methionine</keyword>
<comment type="pathway">
    <text evidence="1">Secondary metabolite biosynthesis.</text>
</comment>
<reference evidence="6 7" key="1">
    <citation type="submission" date="2016-05" db="EMBL/GenBank/DDBJ databases">
        <title>Comparative analysis of secretome profiles of manganese(II)-oxidizing ascomycete fungi.</title>
        <authorList>
            <consortium name="DOE Joint Genome Institute"/>
            <person name="Zeiner C.A."/>
            <person name="Purvine S.O."/>
            <person name="Zink E.M."/>
            <person name="Wu S."/>
            <person name="Pasa-Tolic L."/>
            <person name="Chaput D.L."/>
            <person name="Haridas S."/>
            <person name="Grigoriev I.V."/>
            <person name="Santelli C.M."/>
            <person name="Hansel C.M."/>
        </authorList>
    </citation>
    <scope>NUCLEOTIDE SEQUENCE [LARGE SCALE GENOMIC DNA]</scope>
    <source>
        <strain evidence="6 7">AP3s5-JAC2a</strain>
    </source>
</reference>
<name>A0A177CV38_9PLEO</name>
<dbReference type="SUPFAM" id="SSF53335">
    <property type="entry name" value="S-adenosyl-L-methionine-dependent methyltransferases"/>
    <property type="match status" value="1"/>
</dbReference>
<dbReference type="GO" id="GO:0016740">
    <property type="term" value="F:transferase activity"/>
    <property type="evidence" value="ECO:0007669"/>
    <property type="project" value="UniProtKB-KW"/>
</dbReference>
<dbReference type="GeneID" id="28759720"/>
<organism evidence="6 7">
    <name type="scientific">Paraphaeosphaeria sporulosa</name>
    <dbReference type="NCBI Taxonomy" id="1460663"/>
    <lineage>
        <taxon>Eukaryota</taxon>
        <taxon>Fungi</taxon>
        <taxon>Dikarya</taxon>
        <taxon>Ascomycota</taxon>
        <taxon>Pezizomycotina</taxon>
        <taxon>Dothideomycetes</taxon>
        <taxon>Pleosporomycetidae</taxon>
        <taxon>Pleosporales</taxon>
        <taxon>Massarineae</taxon>
        <taxon>Didymosphaeriaceae</taxon>
        <taxon>Paraphaeosphaeria</taxon>
    </lineage>
</organism>
<dbReference type="Gene3D" id="3.40.50.150">
    <property type="entry name" value="Vaccinia Virus protein VP39"/>
    <property type="match status" value="1"/>
</dbReference>